<keyword evidence="1" id="KW-1133">Transmembrane helix</keyword>
<name>A0A835JM48_9ROSI</name>
<dbReference type="Proteomes" id="UP000657918">
    <property type="component" value="Unassembled WGS sequence"/>
</dbReference>
<sequence>MEPTTSLSTISHQLSDPMKKFLASDAVSDFFRMLSDLIKKFMASDAVSDFIRMLSDLIKKFMASDVVVYVVKWFNKQNVTALVAVAVIGLLMICCCCKCLSKKKRFGGKTMKAPGQDFRILRDDFEANPSDYFRNLRSMEKKSSVPASLRQWQQTDPFFFSSSSTLL</sequence>
<keyword evidence="1" id="KW-0472">Membrane</keyword>
<accession>A0A835JM48</accession>
<reference evidence="2 3" key="1">
    <citation type="submission" date="2020-10" db="EMBL/GenBank/DDBJ databases">
        <title>Plant Genome Project.</title>
        <authorList>
            <person name="Zhang R.-G."/>
        </authorList>
    </citation>
    <scope>NUCLEOTIDE SEQUENCE [LARGE SCALE GENOMIC DNA]</scope>
    <source>
        <strain evidence="2">FAFU-HL-1</strain>
        <tissue evidence="2">Leaf</tissue>
    </source>
</reference>
<dbReference type="EMBL" id="JADGMS010000013">
    <property type="protein sequence ID" value="KAF9670949.1"/>
    <property type="molecule type" value="Genomic_DNA"/>
</dbReference>
<gene>
    <name evidence="2" type="ORF">SADUNF_Sadunf13G0122300</name>
</gene>
<dbReference type="OrthoDB" id="845558at2759"/>
<feature type="transmembrane region" description="Helical" evidence="1">
    <location>
        <begin position="79"/>
        <end position="101"/>
    </location>
</feature>
<protein>
    <submittedName>
        <fullName evidence="2">Uncharacterized protein</fullName>
    </submittedName>
</protein>
<dbReference type="AlphaFoldDB" id="A0A835JM48"/>
<evidence type="ECO:0000256" key="1">
    <source>
        <dbReference type="SAM" id="Phobius"/>
    </source>
</evidence>
<evidence type="ECO:0000313" key="3">
    <source>
        <dbReference type="Proteomes" id="UP000657918"/>
    </source>
</evidence>
<comment type="caution">
    <text evidence="2">The sequence shown here is derived from an EMBL/GenBank/DDBJ whole genome shotgun (WGS) entry which is preliminary data.</text>
</comment>
<keyword evidence="3" id="KW-1185">Reference proteome</keyword>
<organism evidence="2 3">
    <name type="scientific">Salix dunnii</name>
    <dbReference type="NCBI Taxonomy" id="1413687"/>
    <lineage>
        <taxon>Eukaryota</taxon>
        <taxon>Viridiplantae</taxon>
        <taxon>Streptophyta</taxon>
        <taxon>Embryophyta</taxon>
        <taxon>Tracheophyta</taxon>
        <taxon>Spermatophyta</taxon>
        <taxon>Magnoliopsida</taxon>
        <taxon>eudicotyledons</taxon>
        <taxon>Gunneridae</taxon>
        <taxon>Pentapetalae</taxon>
        <taxon>rosids</taxon>
        <taxon>fabids</taxon>
        <taxon>Malpighiales</taxon>
        <taxon>Salicaceae</taxon>
        <taxon>Saliceae</taxon>
        <taxon>Salix</taxon>
    </lineage>
</organism>
<dbReference type="InterPro" id="IPR039926">
    <property type="entry name" value="Egg_app_1"/>
</dbReference>
<proteinExistence type="predicted"/>
<dbReference type="PANTHER" id="PTHR33333:SF32">
    <property type="entry name" value="PSAD1"/>
    <property type="match status" value="1"/>
</dbReference>
<keyword evidence="1" id="KW-0812">Transmembrane</keyword>
<dbReference type="PANTHER" id="PTHR33333">
    <property type="entry name" value="ERYTHROCYTE MEMBRANE PROTEIN 1-LIKE"/>
    <property type="match status" value="1"/>
</dbReference>
<evidence type="ECO:0000313" key="2">
    <source>
        <dbReference type="EMBL" id="KAF9670949.1"/>
    </source>
</evidence>